<dbReference type="Gene3D" id="3.90.1720.10">
    <property type="entry name" value="endopeptidase domain like (from Nostoc punctiforme)"/>
    <property type="match status" value="1"/>
</dbReference>
<evidence type="ECO:0000313" key="2">
    <source>
        <dbReference type="Proteomes" id="UP001193081"/>
    </source>
</evidence>
<dbReference type="EMBL" id="SIJK02000002">
    <property type="protein sequence ID" value="MBP1464469.1"/>
    <property type="molecule type" value="Genomic_DNA"/>
</dbReference>
<reference evidence="1 2" key="1">
    <citation type="submission" date="2021-03" db="EMBL/GenBank/DDBJ databases">
        <authorList>
            <person name="Grouzdev D.S."/>
        </authorList>
    </citation>
    <scope>NUCLEOTIDE SEQUENCE [LARGE SCALE GENOMIC DNA]</scope>
    <source>
        <strain evidence="1 2">M50-1</strain>
    </source>
</reference>
<dbReference type="RefSeq" id="WP_135476202.1">
    <property type="nucleotide sequence ID" value="NZ_SIJK02000002.1"/>
</dbReference>
<proteinExistence type="predicted"/>
<dbReference type="SUPFAM" id="SSF54001">
    <property type="entry name" value="Cysteine proteinases"/>
    <property type="match status" value="1"/>
</dbReference>
<dbReference type="InterPro" id="IPR038765">
    <property type="entry name" value="Papain-like_cys_pep_sf"/>
</dbReference>
<keyword evidence="2" id="KW-1185">Reference proteome</keyword>
<comment type="caution">
    <text evidence="1">The sequence shown here is derived from an EMBL/GenBank/DDBJ whole genome shotgun (WGS) entry which is preliminary data.</text>
</comment>
<name>A0ABS4D4X2_9CHLR</name>
<gene>
    <name evidence="1" type="ORF">EYB53_001990</name>
</gene>
<dbReference type="Pfam" id="PF05708">
    <property type="entry name" value="Peptidase_C92"/>
    <property type="match status" value="1"/>
</dbReference>
<sequence>MLARGVAASKHTAPSHMIIKYLFNQKVQVIWLILLFSLTLSQSSYYSRSDYSLFIDEEFLETGDIIFRTGGSVLSHAVLLNDPTSEFSHVGIVYKSNTRSFVIHIAPSEGAAVLTSTSFAQIEPLESFLSLDKASLAAVFRLHSADKNIAKHATDIARSYVDEQRTFDFDLDLATEEQLYCTELVWRAYNEAGIDLVDKQFDNLSILFSEQNKYYILPSRLAKSKHVYQVLMVSSP</sequence>
<accession>A0ABS4D4X2</accession>
<organism evidence="1 2">
    <name type="scientific">Candidatus Chloroploca mongolica</name>
    <dbReference type="NCBI Taxonomy" id="2528176"/>
    <lineage>
        <taxon>Bacteria</taxon>
        <taxon>Bacillati</taxon>
        <taxon>Chloroflexota</taxon>
        <taxon>Chloroflexia</taxon>
        <taxon>Chloroflexales</taxon>
        <taxon>Chloroflexineae</taxon>
        <taxon>Oscillochloridaceae</taxon>
        <taxon>Candidatus Chloroploca</taxon>
    </lineage>
</organism>
<dbReference type="InterPro" id="IPR024453">
    <property type="entry name" value="Peptidase_C92"/>
</dbReference>
<dbReference type="Proteomes" id="UP001193081">
    <property type="component" value="Unassembled WGS sequence"/>
</dbReference>
<evidence type="ECO:0008006" key="3">
    <source>
        <dbReference type="Google" id="ProtNLM"/>
    </source>
</evidence>
<protein>
    <recommendedName>
        <fullName evidence="3">Permuted papain-like amidase YaeF/Yiix C92 family enzyme</fullName>
    </recommendedName>
</protein>
<evidence type="ECO:0000313" key="1">
    <source>
        <dbReference type="EMBL" id="MBP1464469.1"/>
    </source>
</evidence>